<dbReference type="SUPFAM" id="SSF53756">
    <property type="entry name" value="UDP-Glycosyltransferase/glycogen phosphorylase"/>
    <property type="match status" value="1"/>
</dbReference>
<dbReference type="AlphaFoldDB" id="A0A2T1HLC1"/>
<name>A0A2T1HLC1_9HYPH</name>
<gene>
    <name evidence="7" type="ORF">SLNSH_24170</name>
</gene>
<dbReference type="GO" id="GO:0006488">
    <property type="term" value="P:dolichol-linked oligosaccharide biosynthetic process"/>
    <property type="evidence" value="ECO:0007669"/>
    <property type="project" value="InterPro"/>
</dbReference>
<keyword evidence="8" id="KW-1185">Reference proteome</keyword>
<dbReference type="PANTHER" id="PTHR12867">
    <property type="entry name" value="GLYCOSYL TRANSFERASE-RELATED"/>
    <property type="match status" value="1"/>
</dbReference>
<keyword evidence="5" id="KW-0256">Endoplasmic reticulum</keyword>
<dbReference type="Gene3D" id="3.40.50.2000">
    <property type="entry name" value="Glycogen Phosphorylase B"/>
    <property type="match status" value="1"/>
</dbReference>
<keyword evidence="4 7" id="KW-0808">Transferase</keyword>
<protein>
    <submittedName>
        <fullName evidence="7">Glucuronosyltransferase</fullName>
    </submittedName>
</protein>
<keyword evidence="3" id="KW-0328">Glycosyltransferase</keyword>
<comment type="caution">
    <text evidence="7">The sequence shown here is derived from an EMBL/GenBank/DDBJ whole genome shotgun (WGS) entry which is preliminary data.</text>
</comment>
<dbReference type="PANTHER" id="PTHR12867:SF6">
    <property type="entry name" value="N-ACETYLGLUCOSAMINYLDIPHOSPHODOLICHOL N-ACETYLGLUCOSAMINYLTRANSFERASE"/>
    <property type="match status" value="1"/>
</dbReference>
<evidence type="ECO:0000256" key="4">
    <source>
        <dbReference type="ARBA" id="ARBA00022679"/>
    </source>
</evidence>
<evidence type="ECO:0000256" key="2">
    <source>
        <dbReference type="ARBA" id="ARBA00006962"/>
    </source>
</evidence>
<dbReference type="Pfam" id="PF04101">
    <property type="entry name" value="Glyco_tran_28_C"/>
    <property type="match status" value="1"/>
</dbReference>
<comment type="similarity">
    <text evidence="2">Belongs to the glycosyltransferase 28 family.</text>
</comment>
<dbReference type="GO" id="GO:0016758">
    <property type="term" value="F:hexosyltransferase activity"/>
    <property type="evidence" value="ECO:0007669"/>
    <property type="project" value="InterPro"/>
</dbReference>
<dbReference type="OrthoDB" id="7186565at2"/>
<reference evidence="8" key="1">
    <citation type="submission" date="2018-03" db="EMBL/GenBank/DDBJ databases">
        <authorList>
            <person name="Sun L."/>
            <person name="Liu H."/>
            <person name="Chen W."/>
            <person name="Huang K."/>
            <person name="Liu W."/>
            <person name="Gao X."/>
        </authorList>
    </citation>
    <scope>NUCLEOTIDE SEQUENCE [LARGE SCALE GENOMIC DNA]</scope>
    <source>
        <strain evidence="8">SH9</strain>
    </source>
</reference>
<evidence type="ECO:0000313" key="8">
    <source>
        <dbReference type="Proteomes" id="UP000239772"/>
    </source>
</evidence>
<evidence type="ECO:0000256" key="5">
    <source>
        <dbReference type="ARBA" id="ARBA00022824"/>
    </source>
</evidence>
<evidence type="ECO:0000313" key="7">
    <source>
        <dbReference type="EMBL" id="PSC02428.1"/>
    </source>
</evidence>
<organism evidence="7 8">
    <name type="scientific">Alsobacter soli</name>
    <dbReference type="NCBI Taxonomy" id="2109933"/>
    <lineage>
        <taxon>Bacteria</taxon>
        <taxon>Pseudomonadati</taxon>
        <taxon>Pseudomonadota</taxon>
        <taxon>Alphaproteobacteria</taxon>
        <taxon>Hyphomicrobiales</taxon>
        <taxon>Alsobacteraceae</taxon>
        <taxon>Alsobacter</taxon>
    </lineage>
</organism>
<evidence type="ECO:0000256" key="3">
    <source>
        <dbReference type="ARBA" id="ARBA00022676"/>
    </source>
</evidence>
<proteinExistence type="inferred from homology"/>
<evidence type="ECO:0000256" key="1">
    <source>
        <dbReference type="ARBA" id="ARBA00004240"/>
    </source>
</evidence>
<comment type="subcellular location">
    <subcellularLocation>
        <location evidence="1">Endoplasmic reticulum</location>
    </subcellularLocation>
</comment>
<accession>A0A2T1HLC1</accession>
<evidence type="ECO:0000259" key="6">
    <source>
        <dbReference type="Pfam" id="PF04101"/>
    </source>
</evidence>
<dbReference type="InterPro" id="IPR007235">
    <property type="entry name" value="Glyco_trans_28_C"/>
</dbReference>
<sequence length="159" mass="17723">MIFVAVGTQMPFDRLIRAIDSWADSRGENDVFAQCGDTGYTAKRIRMQSFLSPQEFTRCVESADLIVSHAGMGTIITALEKGKPILVMPRRACLGEHRNEHQLGTARNFAPSNSIEVAFDEQELIAKMDRLVCGRESRSPISCDANPSLIKTIQDFIFQ</sequence>
<dbReference type="InterPro" id="IPR039042">
    <property type="entry name" value="Alg13-like"/>
</dbReference>
<dbReference type="Proteomes" id="UP000239772">
    <property type="component" value="Unassembled WGS sequence"/>
</dbReference>
<dbReference type="EMBL" id="PVZS01000063">
    <property type="protein sequence ID" value="PSC02428.1"/>
    <property type="molecule type" value="Genomic_DNA"/>
</dbReference>
<dbReference type="RefSeq" id="WP_106340831.1">
    <property type="nucleotide sequence ID" value="NZ_PVZS01000063.1"/>
</dbReference>
<feature type="domain" description="Glycosyl transferase family 28 C-terminal" evidence="6">
    <location>
        <begin position="1"/>
        <end position="136"/>
    </location>
</feature>